<comment type="caution">
    <text evidence="16">The sequence shown here is derived from an EMBL/GenBank/DDBJ whole genome shotgun (WGS) entry which is preliminary data.</text>
</comment>
<evidence type="ECO:0000256" key="4">
    <source>
        <dbReference type="ARBA" id="ARBA00004687"/>
    </source>
</evidence>
<dbReference type="Gene3D" id="1.20.58.200">
    <property type="entry name" value="Translin, domain 2"/>
    <property type="match status" value="1"/>
</dbReference>
<feature type="transmembrane region" description="Helical" evidence="15">
    <location>
        <begin position="388"/>
        <end position="405"/>
    </location>
</feature>
<proteinExistence type="inferred from homology"/>
<evidence type="ECO:0000256" key="1">
    <source>
        <dbReference type="ARBA" id="ARBA00004123"/>
    </source>
</evidence>
<evidence type="ECO:0000256" key="10">
    <source>
        <dbReference type="ARBA" id="ARBA00022884"/>
    </source>
</evidence>
<evidence type="ECO:0000313" key="16">
    <source>
        <dbReference type="EMBL" id="KAB8290256.1"/>
    </source>
</evidence>
<dbReference type="GO" id="GO:0005634">
    <property type="term" value="C:nucleus"/>
    <property type="evidence" value="ECO:0007669"/>
    <property type="project" value="UniProtKB-SubCell"/>
</dbReference>
<dbReference type="CDD" id="cd14819">
    <property type="entry name" value="Translin"/>
    <property type="match status" value="1"/>
</dbReference>
<evidence type="ECO:0000256" key="3">
    <source>
        <dbReference type="ARBA" id="ARBA00004496"/>
    </source>
</evidence>
<feature type="transmembrane region" description="Helical" evidence="15">
    <location>
        <begin position="308"/>
        <end position="331"/>
    </location>
</feature>
<dbReference type="InterPro" id="IPR036081">
    <property type="entry name" value="Translin_sf"/>
</dbReference>
<keyword evidence="14" id="KW-0539">Nucleus</keyword>
<dbReference type="GO" id="GO:0003723">
    <property type="term" value="F:RNA binding"/>
    <property type="evidence" value="ECO:0007669"/>
    <property type="project" value="UniProtKB-KW"/>
</dbReference>
<dbReference type="GO" id="GO:0016070">
    <property type="term" value="P:RNA metabolic process"/>
    <property type="evidence" value="ECO:0007669"/>
    <property type="project" value="InterPro"/>
</dbReference>
<accession>A0A5N6JP23</accession>
<dbReference type="InterPro" id="IPR002848">
    <property type="entry name" value="Translin_fam"/>
</dbReference>
<evidence type="ECO:0000256" key="2">
    <source>
        <dbReference type="ARBA" id="ARBA00004477"/>
    </source>
</evidence>
<reference evidence="16 17" key="1">
    <citation type="submission" date="2019-06" db="EMBL/GenBank/DDBJ databases">
        <title>Genome Sequence of the Brown Rot Fungal Pathogen Monilinia laxa.</title>
        <authorList>
            <person name="De Miccolis Angelini R.M."/>
            <person name="Landi L."/>
            <person name="Abate D."/>
            <person name="Pollastro S."/>
            <person name="Romanazzi G."/>
            <person name="Faretra F."/>
        </authorList>
    </citation>
    <scope>NUCLEOTIDE SEQUENCE [LARGE SCALE GENOMIC DNA]</scope>
    <source>
        <strain evidence="16 17">Mlax316</strain>
    </source>
</reference>
<gene>
    <name evidence="16" type="ORF">EYC80_011122</name>
</gene>
<dbReference type="InterPro" id="IPR016068">
    <property type="entry name" value="Translin_N"/>
</dbReference>
<evidence type="ECO:0000256" key="5">
    <source>
        <dbReference type="ARBA" id="ARBA00005902"/>
    </source>
</evidence>
<evidence type="ECO:0000313" key="17">
    <source>
        <dbReference type="Proteomes" id="UP000326757"/>
    </source>
</evidence>
<sequence length="487" mass="53574">MSDLNGMVDPKIFQDLQTKIDEDVEVRDQIKAIITTLEKQCRNAQAILSRAHSTPASQLQPVLESAEKAIQEQAGSIQKLAGVATNYPYYKYNVSWTRDVQNVIFAILFCGWLGGLTKDGQPSESGRLLTIEEVGEILQVPVNLKERDSFHISIEEYLLSLITLIEELSRLAINSVTLGDYQRPLQISQFVKDVHAGFQILNLKNDILRRRSDGIKYNVNKIEDIVYIYQILQMTTSEMPLIDPITMSGISPVSGETSSKSKSLPTEFLSSDVARIVPHIQPVILLSAYYFRFSALVADPVPTLLHSLLPVALLQVAYAVLCLPAAGSNMAKKLKPGEKRKGVEGGEANHKIFTTIFALILTATTVPLITALQILFGAPFTTHIEHTLLSSAHISLLALFPLFYIHGVDSVRWLEIASLSAPVDEVFGAALGCALGAWLGAVPIPLDWDREWQKWPVTVVTGAFGGYVVGKFVGGLGLVRGKRIELE</sequence>
<dbReference type="PANTHER" id="PTHR10741">
    <property type="entry name" value="TRANSLIN AND TRANSLIN ASSOCIATED PROTEIN X"/>
    <property type="match status" value="1"/>
</dbReference>
<evidence type="ECO:0008006" key="18">
    <source>
        <dbReference type="Google" id="ProtNLM"/>
    </source>
</evidence>
<dbReference type="GO" id="GO:0003697">
    <property type="term" value="F:single-stranded DNA binding"/>
    <property type="evidence" value="ECO:0007669"/>
    <property type="project" value="InterPro"/>
</dbReference>
<dbReference type="UniPathway" id="UPA00196"/>
<evidence type="ECO:0000256" key="15">
    <source>
        <dbReference type="SAM" id="Phobius"/>
    </source>
</evidence>
<comment type="subcellular location">
    <subcellularLocation>
        <location evidence="3">Cytoplasm</location>
    </subcellularLocation>
    <subcellularLocation>
        <location evidence="2">Endoplasmic reticulum membrane</location>
        <topology evidence="2">Multi-pass membrane protein</topology>
    </subcellularLocation>
    <subcellularLocation>
        <location evidence="1">Nucleus</location>
    </subcellularLocation>
</comment>
<dbReference type="EMBL" id="VIGI01000018">
    <property type="protein sequence ID" value="KAB8290256.1"/>
    <property type="molecule type" value="Genomic_DNA"/>
</dbReference>
<evidence type="ECO:0000256" key="8">
    <source>
        <dbReference type="ARBA" id="ARBA00022692"/>
    </source>
</evidence>
<name>A0A5N6JP23_MONLA</name>
<dbReference type="GO" id="GO:0006506">
    <property type="term" value="P:GPI anchor biosynthetic process"/>
    <property type="evidence" value="ECO:0007669"/>
    <property type="project" value="UniProtKB-UniPathway"/>
</dbReference>
<dbReference type="AlphaFoldDB" id="A0A5N6JP23"/>
<protein>
    <recommendedName>
        <fullName evidence="18">Translin</fullName>
    </recommendedName>
</protein>
<keyword evidence="12" id="KW-0238">DNA-binding</keyword>
<dbReference type="SUPFAM" id="SSF74784">
    <property type="entry name" value="Translin"/>
    <property type="match status" value="1"/>
</dbReference>
<dbReference type="GO" id="GO:0043565">
    <property type="term" value="F:sequence-specific DNA binding"/>
    <property type="evidence" value="ECO:0007669"/>
    <property type="project" value="InterPro"/>
</dbReference>
<dbReference type="InterPro" id="IPR009580">
    <property type="entry name" value="GPI_biosynthesis_protein_Pig-F"/>
</dbReference>
<evidence type="ECO:0000256" key="12">
    <source>
        <dbReference type="ARBA" id="ARBA00023125"/>
    </source>
</evidence>
<keyword evidence="6" id="KW-0963">Cytoplasm</keyword>
<keyword evidence="17" id="KW-1185">Reference proteome</keyword>
<evidence type="ECO:0000256" key="9">
    <source>
        <dbReference type="ARBA" id="ARBA00022824"/>
    </source>
</evidence>
<dbReference type="InterPro" id="IPR033956">
    <property type="entry name" value="Translin"/>
</dbReference>
<comment type="similarity">
    <text evidence="5">Belongs to the translin family.</text>
</comment>
<dbReference type="Gene3D" id="1.20.58.190">
    <property type="entry name" value="Translin, domain 1"/>
    <property type="match status" value="1"/>
</dbReference>
<comment type="pathway">
    <text evidence="4">Glycolipid biosynthesis; glycosylphosphatidylinositol-anchor biosynthesis.</text>
</comment>
<keyword evidence="9" id="KW-0256">Endoplasmic reticulum</keyword>
<dbReference type="Pfam" id="PF01997">
    <property type="entry name" value="Translin"/>
    <property type="match status" value="1"/>
</dbReference>
<keyword evidence="11 15" id="KW-1133">Transmembrane helix</keyword>
<dbReference type="Pfam" id="PF06699">
    <property type="entry name" value="PIG-F"/>
    <property type="match status" value="1"/>
</dbReference>
<evidence type="ECO:0000256" key="7">
    <source>
        <dbReference type="ARBA" id="ARBA00022502"/>
    </source>
</evidence>
<dbReference type="Proteomes" id="UP000326757">
    <property type="component" value="Unassembled WGS sequence"/>
</dbReference>
<dbReference type="InterPro" id="IPR016069">
    <property type="entry name" value="Translin_C"/>
</dbReference>
<dbReference type="OrthoDB" id="829at2759"/>
<evidence type="ECO:0000256" key="6">
    <source>
        <dbReference type="ARBA" id="ARBA00022490"/>
    </source>
</evidence>
<dbReference type="GO" id="GO:0005789">
    <property type="term" value="C:endoplasmic reticulum membrane"/>
    <property type="evidence" value="ECO:0007669"/>
    <property type="project" value="UniProtKB-SubCell"/>
</dbReference>
<evidence type="ECO:0000256" key="14">
    <source>
        <dbReference type="ARBA" id="ARBA00023242"/>
    </source>
</evidence>
<dbReference type="FunFam" id="1.20.58.190:FF:000004">
    <property type="entry name" value="Recombination hotspot-binding protein (Translin)"/>
    <property type="match status" value="1"/>
</dbReference>
<feature type="transmembrane region" description="Helical" evidence="15">
    <location>
        <begin position="426"/>
        <end position="446"/>
    </location>
</feature>
<dbReference type="FunFam" id="1.20.58.200:FF:000002">
    <property type="entry name" value="Putative translin"/>
    <property type="match status" value="1"/>
</dbReference>
<feature type="transmembrane region" description="Helical" evidence="15">
    <location>
        <begin position="458"/>
        <end position="479"/>
    </location>
</feature>
<organism evidence="16 17">
    <name type="scientific">Monilinia laxa</name>
    <name type="common">Brown rot fungus</name>
    <name type="synonym">Sclerotinia laxa</name>
    <dbReference type="NCBI Taxonomy" id="61186"/>
    <lineage>
        <taxon>Eukaryota</taxon>
        <taxon>Fungi</taxon>
        <taxon>Dikarya</taxon>
        <taxon>Ascomycota</taxon>
        <taxon>Pezizomycotina</taxon>
        <taxon>Leotiomycetes</taxon>
        <taxon>Helotiales</taxon>
        <taxon>Sclerotiniaceae</taxon>
        <taxon>Monilinia</taxon>
    </lineage>
</organism>
<keyword evidence="8 15" id="KW-0812">Transmembrane</keyword>
<evidence type="ECO:0000256" key="11">
    <source>
        <dbReference type="ARBA" id="ARBA00022989"/>
    </source>
</evidence>
<keyword evidence="7" id="KW-0337">GPI-anchor biosynthesis</keyword>
<keyword evidence="10" id="KW-0694">RNA-binding</keyword>
<feature type="transmembrane region" description="Helical" evidence="15">
    <location>
        <begin position="352"/>
        <end position="376"/>
    </location>
</feature>
<keyword evidence="13 15" id="KW-0472">Membrane</keyword>
<evidence type="ECO:0000256" key="13">
    <source>
        <dbReference type="ARBA" id="ARBA00023136"/>
    </source>
</evidence>